<dbReference type="Proteomes" id="UP000255169">
    <property type="component" value="Unassembled WGS sequence"/>
</dbReference>
<keyword evidence="2" id="KW-1185">Reference proteome</keyword>
<dbReference type="EMBL" id="UHJG01000001">
    <property type="protein sequence ID" value="SUP99917.1"/>
    <property type="molecule type" value="Genomic_DNA"/>
</dbReference>
<proteinExistence type="predicted"/>
<organism evidence="1 2">
    <name type="scientific">Yersinia ruckeri</name>
    <dbReference type="NCBI Taxonomy" id="29486"/>
    <lineage>
        <taxon>Bacteria</taxon>
        <taxon>Pseudomonadati</taxon>
        <taxon>Pseudomonadota</taxon>
        <taxon>Gammaproteobacteria</taxon>
        <taxon>Enterobacterales</taxon>
        <taxon>Yersiniaceae</taxon>
        <taxon>Yersinia</taxon>
    </lineage>
</organism>
<name>A0A380QMT8_YERRU</name>
<evidence type="ECO:0000313" key="1">
    <source>
        <dbReference type="EMBL" id="SUP99917.1"/>
    </source>
</evidence>
<reference evidence="1 2" key="1">
    <citation type="submission" date="2018-06" db="EMBL/GenBank/DDBJ databases">
        <authorList>
            <consortium name="Pathogen Informatics"/>
            <person name="Doyle S."/>
        </authorList>
    </citation>
    <scope>NUCLEOTIDE SEQUENCE [LARGE SCALE GENOMIC DNA]</scope>
    <source>
        <strain evidence="1 2">NCTC10476</strain>
    </source>
</reference>
<sequence length="44" mass="5140">MSARENLRRRRSLDKNTGSAVVKMVLSLVKKQTAPEAVRLFRYY</sequence>
<protein>
    <submittedName>
        <fullName evidence="1">Uncharacterized protein</fullName>
    </submittedName>
</protein>
<dbReference type="AlphaFoldDB" id="A0A380QMT8"/>
<evidence type="ECO:0000313" key="2">
    <source>
        <dbReference type="Proteomes" id="UP000255169"/>
    </source>
</evidence>
<gene>
    <name evidence="1" type="ORF">NCTC10476_01175</name>
</gene>
<accession>A0A380QMT8</accession>